<evidence type="ECO:0000259" key="9">
    <source>
        <dbReference type="Pfam" id="PF01035"/>
    </source>
</evidence>
<dbReference type="CDD" id="cd06445">
    <property type="entry name" value="ATase"/>
    <property type="match status" value="1"/>
</dbReference>
<dbReference type="PANTHER" id="PTHR10815:SF13">
    <property type="entry name" value="METHYLATED-DNA--PROTEIN-CYSTEINE METHYLTRANSFERASE"/>
    <property type="match status" value="1"/>
</dbReference>
<feature type="domain" description="Methylated-DNA-[protein]-cysteine S-methyltransferase DNA binding" evidence="9">
    <location>
        <begin position="84"/>
        <end position="164"/>
    </location>
</feature>
<reference evidence="10" key="1">
    <citation type="submission" date="2020-05" db="EMBL/GenBank/DDBJ databases">
        <authorList>
            <person name="Chiriac C."/>
            <person name="Salcher M."/>
            <person name="Ghai R."/>
            <person name="Kavagutti S V."/>
        </authorList>
    </citation>
    <scope>NUCLEOTIDE SEQUENCE</scope>
</reference>
<evidence type="ECO:0000256" key="8">
    <source>
        <dbReference type="ARBA" id="ARBA00049348"/>
    </source>
</evidence>
<comment type="catalytic activity">
    <reaction evidence="8">
        <text>a 6-O-methyl-2'-deoxyguanosine in DNA + L-cysteinyl-[protein] = S-methyl-L-cysteinyl-[protein] + a 2'-deoxyguanosine in DNA</text>
        <dbReference type="Rhea" id="RHEA:24000"/>
        <dbReference type="Rhea" id="RHEA-COMP:10131"/>
        <dbReference type="Rhea" id="RHEA-COMP:10132"/>
        <dbReference type="Rhea" id="RHEA-COMP:11367"/>
        <dbReference type="Rhea" id="RHEA-COMP:11368"/>
        <dbReference type="ChEBI" id="CHEBI:29950"/>
        <dbReference type="ChEBI" id="CHEBI:82612"/>
        <dbReference type="ChEBI" id="CHEBI:85445"/>
        <dbReference type="ChEBI" id="CHEBI:85448"/>
        <dbReference type="EC" id="2.1.1.63"/>
    </reaction>
</comment>
<dbReference type="InterPro" id="IPR036217">
    <property type="entry name" value="MethylDNA_cys_MeTrfase_DNAb"/>
</dbReference>
<comment type="catalytic activity">
    <reaction evidence="1">
        <text>a 4-O-methyl-thymidine in DNA + L-cysteinyl-[protein] = a thymidine in DNA + S-methyl-L-cysteinyl-[protein]</text>
        <dbReference type="Rhea" id="RHEA:53428"/>
        <dbReference type="Rhea" id="RHEA-COMP:10131"/>
        <dbReference type="Rhea" id="RHEA-COMP:10132"/>
        <dbReference type="Rhea" id="RHEA-COMP:13555"/>
        <dbReference type="Rhea" id="RHEA-COMP:13556"/>
        <dbReference type="ChEBI" id="CHEBI:29950"/>
        <dbReference type="ChEBI" id="CHEBI:82612"/>
        <dbReference type="ChEBI" id="CHEBI:137386"/>
        <dbReference type="ChEBI" id="CHEBI:137387"/>
        <dbReference type="EC" id="2.1.1.63"/>
    </reaction>
</comment>
<keyword evidence="4" id="KW-0489">Methyltransferase</keyword>
<accession>A0A6J6EMX7</accession>
<comment type="similarity">
    <text evidence="2">Belongs to the MGMT family.</text>
</comment>
<dbReference type="SUPFAM" id="SSF46767">
    <property type="entry name" value="Methylated DNA-protein cysteine methyltransferase, C-terminal domain"/>
    <property type="match status" value="1"/>
</dbReference>
<dbReference type="GO" id="GO:0032259">
    <property type="term" value="P:methylation"/>
    <property type="evidence" value="ECO:0007669"/>
    <property type="project" value="UniProtKB-KW"/>
</dbReference>
<name>A0A6J6EMX7_9ZZZZ</name>
<protein>
    <recommendedName>
        <fullName evidence="3">methylated-DNA--[protein]-cysteine S-methyltransferase</fullName>
        <ecNumber evidence="3">2.1.1.63</ecNumber>
    </recommendedName>
</protein>
<proteinExistence type="inferred from homology"/>
<dbReference type="GO" id="GO:0003908">
    <property type="term" value="F:methylated-DNA-[protein]-cysteine S-methyltransferase activity"/>
    <property type="evidence" value="ECO:0007669"/>
    <property type="project" value="UniProtKB-EC"/>
</dbReference>
<evidence type="ECO:0000256" key="2">
    <source>
        <dbReference type="ARBA" id="ARBA00008711"/>
    </source>
</evidence>
<dbReference type="NCBIfam" id="TIGR00589">
    <property type="entry name" value="ogt"/>
    <property type="match status" value="1"/>
</dbReference>
<keyword evidence="7" id="KW-0234">DNA repair</keyword>
<sequence length="166" mass="17762">MTALLSRTLSSPIGKLYLVTRDDVVLGLNLSGIDEIVATLDADLQKLKLTKEVRPSLATQALMDYFDGDLRAINAIKVRQRGGDFSQAAWSGMRKIKAGKTESYAELAKRAGSPAAVRAAGSACAKNKIVIIVACHRVINSNGSMGAYGPGPEKKLWLLRHEGALP</sequence>
<dbReference type="GO" id="GO:0006281">
    <property type="term" value="P:DNA repair"/>
    <property type="evidence" value="ECO:0007669"/>
    <property type="project" value="UniProtKB-KW"/>
</dbReference>
<evidence type="ECO:0000256" key="7">
    <source>
        <dbReference type="ARBA" id="ARBA00023204"/>
    </source>
</evidence>
<gene>
    <name evidence="10" type="ORF">UFOPK1683_00986</name>
</gene>
<dbReference type="AlphaFoldDB" id="A0A6J6EMX7"/>
<dbReference type="PANTHER" id="PTHR10815">
    <property type="entry name" value="METHYLATED-DNA--PROTEIN-CYSTEINE METHYLTRANSFERASE"/>
    <property type="match status" value="1"/>
</dbReference>
<evidence type="ECO:0000256" key="6">
    <source>
        <dbReference type="ARBA" id="ARBA00022763"/>
    </source>
</evidence>
<evidence type="ECO:0000256" key="1">
    <source>
        <dbReference type="ARBA" id="ARBA00001286"/>
    </source>
</evidence>
<dbReference type="EC" id="2.1.1.63" evidence="3"/>
<dbReference type="Gene3D" id="1.10.10.10">
    <property type="entry name" value="Winged helix-like DNA-binding domain superfamily/Winged helix DNA-binding domain"/>
    <property type="match status" value="1"/>
</dbReference>
<evidence type="ECO:0000256" key="3">
    <source>
        <dbReference type="ARBA" id="ARBA00011918"/>
    </source>
</evidence>
<keyword evidence="6" id="KW-0227">DNA damage</keyword>
<dbReference type="InterPro" id="IPR036388">
    <property type="entry name" value="WH-like_DNA-bd_sf"/>
</dbReference>
<evidence type="ECO:0000256" key="4">
    <source>
        <dbReference type="ARBA" id="ARBA00022603"/>
    </source>
</evidence>
<dbReference type="EMBL" id="CAEZTL010000127">
    <property type="protein sequence ID" value="CAB4576675.1"/>
    <property type="molecule type" value="Genomic_DNA"/>
</dbReference>
<dbReference type="FunFam" id="1.10.10.10:FF:000214">
    <property type="entry name" value="Methylated-DNA--protein-cysteine methyltransferase"/>
    <property type="match status" value="1"/>
</dbReference>
<dbReference type="Pfam" id="PF01035">
    <property type="entry name" value="DNA_binding_1"/>
    <property type="match status" value="1"/>
</dbReference>
<dbReference type="InterPro" id="IPR014048">
    <property type="entry name" value="MethylDNA_cys_MeTrfase_DNA-bd"/>
</dbReference>
<evidence type="ECO:0000313" key="10">
    <source>
        <dbReference type="EMBL" id="CAB4576675.1"/>
    </source>
</evidence>
<evidence type="ECO:0000256" key="5">
    <source>
        <dbReference type="ARBA" id="ARBA00022679"/>
    </source>
</evidence>
<keyword evidence="5" id="KW-0808">Transferase</keyword>
<organism evidence="10">
    <name type="scientific">freshwater metagenome</name>
    <dbReference type="NCBI Taxonomy" id="449393"/>
    <lineage>
        <taxon>unclassified sequences</taxon>
        <taxon>metagenomes</taxon>
        <taxon>ecological metagenomes</taxon>
    </lineage>
</organism>